<dbReference type="PANTHER" id="PTHR11138">
    <property type="entry name" value="METHIONYL-TRNA FORMYLTRANSFERASE"/>
    <property type="match status" value="1"/>
</dbReference>
<name>A0ABZ1UB79_9ACTN</name>
<proteinExistence type="predicted"/>
<dbReference type="EMBL" id="CP108110">
    <property type="protein sequence ID" value="WUQ87660.1"/>
    <property type="molecule type" value="Genomic_DNA"/>
</dbReference>
<keyword evidence="3" id="KW-1185">Reference proteome</keyword>
<evidence type="ECO:0000259" key="1">
    <source>
        <dbReference type="Pfam" id="PF00551"/>
    </source>
</evidence>
<protein>
    <submittedName>
        <fullName evidence="2">Formyltransferase family protein</fullName>
    </submittedName>
</protein>
<dbReference type="Gene3D" id="3.40.50.170">
    <property type="entry name" value="Formyl transferase, N-terminal domain"/>
    <property type="match status" value="1"/>
</dbReference>
<dbReference type="RefSeq" id="WP_328958217.1">
    <property type="nucleotide sequence ID" value="NZ_CP108110.1"/>
</dbReference>
<dbReference type="Proteomes" id="UP001432222">
    <property type="component" value="Chromosome"/>
</dbReference>
<dbReference type="InterPro" id="IPR036477">
    <property type="entry name" value="Formyl_transf_N_sf"/>
</dbReference>
<reference evidence="2" key="1">
    <citation type="submission" date="2022-10" db="EMBL/GenBank/DDBJ databases">
        <title>The complete genomes of actinobacterial strains from the NBC collection.</title>
        <authorList>
            <person name="Joergensen T.S."/>
            <person name="Alvarez Arevalo M."/>
            <person name="Sterndorff E.B."/>
            <person name="Faurdal D."/>
            <person name="Vuksanovic O."/>
            <person name="Mourched A.-S."/>
            <person name="Charusanti P."/>
            <person name="Shaw S."/>
            <person name="Blin K."/>
            <person name="Weber T."/>
        </authorList>
    </citation>
    <scope>NUCLEOTIDE SEQUENCE</scope>
    <source>
        <strain evidence="2">NBC_00222</strain>
    </source>
</reference>
<evidence type="ECO:0000313" key="2">
    <source>
        <dbReference type="EMBL" id="WUQ87660.1"/>
    </source>
</evidence>
<gene>
    <name evidence="2" type="ORF">OHA16_34600</name>
</gene>
<accession>A0ABZ1UB79</accession>
<dbReference type="SUPFAM" id="SSF53328">
    <property type="entry name" value="Formyltransferase"/>
    <property type="match status" value="1"/>
</dbReference>
<sequence>MSAGVRMNIYMSGQGAFAVQVAEALLDEGHKIVGAAAPRLRKGKSDEGDAMSWDRLRSWAYRRDVPWTDSAELRAMHIPDGVDIILAAHSHAFLGRRTRARASVATIGYHPSLLPLHRGRDAIRWTVRDGDKVTGGSVYHLTERTDGGPLAAQEHLLVPPGSTPQTLWRDHLAPLGVRLLLKVVADLAANRRIEVPQDERLATWEPAMDAPPLFKPELIALPGTDTVRVESGRWALHDR</sequence>
<dbReference type="PANTHER" id="PTHR11138:SF5">
    <property type="entry name" value="METHIONYL-TRNA FORMYLTRANSFERASE, MITOCHONDRIAL"/>
    <property type="match status" value="1"/>
</dbReference>
<dbReference type="InterPro" id="IPR002376">
    <property type="entry name" value="Formyl_transf_N"/>
</dbReference>
<organism evidence="2 3">
    <name type="scientific">Kitasatospora purpeofusca</name>
    <dbReference type="NCBI Taxonomy" id="67352"/>
    <lineage>
        <taxon>Bacteria</taxon>
        <taxon>Bacillati</taxon>
        <taxon>Actinomycetota</taxon>
        <taxon>Actinomycetes</taxon>
        <taxon>Kitasatosporales</taxon>
        <taxon>Streptomycetaceae</taxon>
        <taxon>Kitasatospora</taxon>
    </lineage>
</organism>
<feature type="domain" description="Formyl transferase N-terminal" evidence="1">
    <location>
        <begin position="78"/>
        <end position="169"/>
    </location>
</feature>
<dbReference type="Pfam" id="PF00551">
    <property type="entry name" value="Formyl_trans_N"/>
    <property type="match status" value="1"/>
</dbReference>
<evidence type="ECO:0000313" key="3">
    <source>
        <dbReference type="Proteomes" id="UP001432222"/>
    </source>
</evidence>